<dbReference type="InterPro" id="IPR017853">
    <property type="entry name" value="GH"/>
</dbReference>
<dbReference type="InterPro" id="IPR004193">
    <property type="entry name" value="Glyco_hydro_13_N"/>
</dbReference>
<sequence length="714" mass="79989">MTNVTFHELLAGKPYPLGANWDGLGTNFAVFSRHASGIDLCLFDASGRREIARMPLQECTHHVWHGYLPEAHPGLLYGFRAHGPYDPRNGHYFNPHKLLLDPYAKRLFGTVRWADALYAYRIGSPRSTHALDRRDSALAMPKAIVSDDAFGWGDDRRPDVPWHRTIIYEVHVRGFSQLRTDLHPSERGTFAALASPRTIEHLHRLGVTTLELLPIQAFVQDRAIVERGLTNYWGYSPLLYFAPEPRYLGNGGPDEIRRAVRRLHRAGIEVVLDVVYNHTGEGDGLGPSLSLRGLDNASYYVMTDDGERRYVDDTGCGNTLNIAHPRVMQLVLDSLRYWAESFHVDGFRFDLCTTLGREDRRFDVGAAFFDAIQQDPVLGRLKLIAEPWDLGPHGYQLGNHPAAFAEWNDRFRDSTRRFWRGDAGERPEFARRMCGSADLFDRDGRRPWASIQYVAAHDGFTLHDLTSYAHKHNEANGEDNRDGADVNFSANWGAEGPTSDSRTVDIRERVKRAMLCTLYLSNGTPMLQAGDEWGNSQSGNNNAYCQDNEVAWLDWSVCDAPNGTMLLALCARLARLRHGYRVFQQPYFPHGRNEWLPGIRDVDWFDANGEAMSAASWENADIRTLAVRRAAPARPDRRLGAQPGPAVDVALLLINGGPEEQLFVLAAPELPWRIVIDSAHPTAPESHAPEHGAIAVGARSIVVLMAAAVPTNVR</sequence>
<feature type="domain" description="Glycosyl hydrolase family 13 catalytic" evidence="5">
    <location>
        <begin position="169"/>
        <end position="577"/>
    </location>
</feature>
<dbReference type="Pfam" id="PF02922">
    <property type="entry name" value="CBM_48"/>
    <property type="match status" value="1"/>
</dbReference>
<dbReference type="AlphaFoldDB" id="A0A6P2SPG0"/>
<evidence type="ECO:0000256" key="1">
    <source>
        <dbReference type="ARBA" id="ARBA00008061"/>
    </source>
</evidence>
<keyword evidence="2" id="KW-0378">Hydrolase</keyword>
<dbReference type="SUPFAM" id="SSF51011">
    <property type="entry name" value="Glycosyl hydrolase domain"/>
    <property type="match status" value="1"/>
</dbReference>
<organism evidence="6 7">
    <name type="scientific">Burkholderia lata (strain ATCC 17760 / DSM 23089 / LMG 22485 / NCIMB 9086 / R18194 / 383)</name>
    <dbReference type="NCBI Taxonomy" id="482957"/>
    <lineage>
        <taxon>Bacteria</taxon>
        <taxon>Pseudomonadati</taxon>
        <taxon>Pseudomonadota</taxon>
        <taxon>Betaproteobacteria</taxon>
        <taxon>Burkholderiales</taxon>
        <taxon>Burkholderiaceae</taxon>
        <taxon>Burkholderia</taxon>
        <taxon>Burkholderia cepacia complex</taxon>
    </lineage>
</organism>
<proteinExistence type="inferred from homology"/>
<comment type="similarity">
    <text evidence="1">Belongs to the glycosyl hydrolase 13 family.</text>
</comment>
<evidence type="ECO:0000313" key="7">
    <source>
        <dbReference type="Proteomes" id="UP000494218"/>
    </source>
</evidence>
<dbReference type="GO" id="GO:0005980">
    <property type="term" value="P:glycogen catabolic process"/>
    <property type="evidence" value="ECO:0007669"/>
    <property type="project" value="InterPro"/>
</dbReference>
<evidence type="ECO:0000256" key="4">
    <source>
        <dbReference type="SAM" id="MobiDB-lite"/>
    </source>
</evidence>
<dbReference type="PANTHER" id="PTHR43002">
    <property type="entry name" value="GLYCOGEN DEBRANCHING ENZYME"/>
    <property type="match status" value="1"/>
</dbReference>
<dbReference type="Gene3D" id="2.60.40.10">
    <property type="entry name" value="Immunoglobulins"/>
    <property type="match status" value="1"/>
</dbReference>
<dbReference type="InterPro" id="IPR006047">
    <property type="entry name" value="GH13_cat_dom"/>
</dbReference>
<dbReference type="InterPro" id="IPR013783">
    <property type="entry name" value="Ig-like_fold"/>
</dbReference>
<dbReference type="InterPro" id="IPR013780">
    <property type="entry name" value="Glyco_hydro_b"/>
</dbReference>
<dbReference type="GO" id="GO:0004135">
    <property type="term" value="F:amylo-alpha-1,6-glucosidase activity"/>
    <property type="evidence" value="ECO:0007669"/>
    <property type="project" value="InterPro"/>
</dbReference>
<dbReference type="CDD" id="cd02856">
    <property type="entry name" value="E_set_GDE_Isoamylase_N"/>
    <property type="match status" value="1"/>
</dbReference>
<dbReference type="Gene3D" id="3.20.20.80">
    <property type="entry name" value="Glycosidases"/>
    <property type="match status" value="1"/>
</dbReference>
<dbReference type="CDD" id="cd11326">
    <property type="entry name" value="AmyAc_Glg_debranch"/>
    <property type="match status" value="1"/>
</dbReference>
<dbReference type="SMART" id="SM00642">
    <property type="entry name" value="Aamy"/>
    <property type="match status" value="1"/>
</dbReference>
<keyword evidence="3" id="KW-0326">Glycosidase</keyword>
<dbReference type="NCBIfam" id="TIGR02100">
    <property type="entry name" value="glgX_debranch"/>
    <property type="match status" value="1"/>
</dbReference>
<name>A0A6P2SPG0_BURL3</name>
<accession>A0A6P2SPG0</accession>
<feature type="region of interest" description="Disordered" evidence="4">
    <location>
        <begin position="473"/>
        <end position="492"/>
    </location>
</feature>
<dbReference type="InterPro" id="IPR044505">
    <property type="entry name" value="GlgX_Isoamylase_N_E_set"/>
</dbReference>
<dbReference type="InterPro" id="IPR011837">
    <property type="entry name" value="Glycogen_debranch_GlgX"/>
</dbReference>
<evidence type="ECO:0000256" key="3">
    <source>
        <dbReference type="ARBA" id="ARBA00023295"/>
    </source>
</evidence>
<feature type="compositionally biased region" description="Basic and acidic residues" evidence="4">
    <location>
        <begin position="473"/>
        <end position="484"/>
    </location>
</feature>
<dbReference type="RefSeq" id="WP_175035461.1">
    <property type="nucleotide sequence ID" value="NZ_CABVPW010000059.1"/>
</dbReference>
<dbReference type="InterPro" id="IPR014756">
    <property type="entry name" value="Ig_E-set"/>
</dbReference>
<dbReference type="Gene3D" id="2.60.40.1180">
    <property type="entry name" value="Golgi alpha-mannosidase II"/>
    <property type="match status" value="1"/>
</dbReference>
<reference evidence="6 7" key="1">
    <citation type="submission" date="2019-09" db="EMBL/GenBank/DDBJ databases">
        <authorList>
            <person name="Depoorter E."/>
        </authorList>
    </citation>
    <scope>NUCLEOTIDE SEQUENCE [LARGE SCALE GENOMIC DNA]</scope>
    <source>
        <strain evidence="6">LMG 23254</strain>
    </source>
</reference>
<protein>
    <submittedName>
        <fullName evidence="6">Glycogen debranching enzyme GlgX</fullName>
    </submittedName>
</protein>
<evidence type="ECO:0000259" key="5">
    <source>
        <dbReference type="SMART" id="SM00642"/>
    </source>
</evidence>
<dbReference type="EMBL" id="CABVPW010000059">
    <property type="protein sequence ID" value="VWC47533.1"/>
    <property type="molecule type" value="Genomic_DNA"/>
</dbReference>
<gene>
    <name evidence="6" type="ORF">BLA23254_07486</name>
</gene>
<dbReference type="SUPFAM" id="SSF51445">
    <property type="entry name" value="(Trans)glycosidases"/>
    <property type="match status" value="1"/>
</dbReference>
<evidence type="ECO:0000313" key="6">
    <source>
        <dbReference type="EMBL" id="VWC47533.1"/>
    </source>
</evidence>
<evidence type="ECO:0000256" key="2">
    <source>
        <dbReference type="ARBA" id="ARBA00022801"/>
    </source>
</evidence>
<dbReference type="SUPFAM" id="SSF81296">
    <property type="entry name" value="E set domains"/>
    <property type="match status" value="1"/>
</dbReference>
<dbReference type="Proteomes" id="UP000494218">
    <property type="component" value="Unassembled WGS sequence"/>
</dbReference>